<dbReference type="EMBL" id="JACHMO010000001">
    <property type="protein sequence ID" value="MBB5803564.1"/>
    <property type="molecule type" value="Genomic_DNA"/>
</dbReference>
<comment type="caution">
    <text evidence="2">The sequence shown here is derived from an EMBL/GenBank/DDBJ whole genome shotgun (WGS) entry which is preliminary data.</text>
</comment>
<dbReference type="RefSeq" id="WP_184920954.1">
    <property type="nucleotide sequence ID" value="NZ_JACHMO010000001.1"/>
</dbReference>
<keyword evidence="3" id="KW-1185">Reference proteome</keyword>
<evidence type="ECO:0000313" key="3">
    <source>
        <dbReference type="Proteomes" id="UP000552097"/>
    </source>
</evidence>
<reference evidence="2 3" key="1">
    <citation type="submission" date="2020-08" db="EMBL/GenBank/DDBJ databases">
        <title>Sequencing the genomes of 1000 actinobacteria strains.</title>
        <authorList>
            <person name="Klenk H.-P."/>
        </authorList>
    </citation>
    <scope>NUCLEOTIDE SEQUENCE [LARGE SCALE GENOMIC DNA]</scope>
    <source>
        <strain evidence="2 3">DSM 45486</strain>
    </source>
</reference>
<organism evidence="2 3">
    <name type="scientific">Saccharothrix ecbatanensis</name>
    <dbReference type="NCBI Taxonomy" id="1105145"/>
    <lineage>
        <taxon>Bacteria</taxon>
        <taxon>Bacillati</taxon>
        <taxon>Actinomycetota</taxon>
        <taxon>Actinomycetes</taxon>
        <taxon>Pseudonocardiales</taxon>
        <taxon>Pseudonocardiaceae</taxon>
        <taxon>Saccharothrix</taxon>
    </lineage>
</organism>
<sequence length="134" mass="15006">MTRFTELGYMIIETRHDLPDDVAALEELCDDEDTTPLDPAGHTDCPGRAVQVWVDRSLRVDVMHFCVEFTEYGHRTISSAMIAAVEARLRDAGVPMCSTAWPRAWRELASKASRSSGQQRRTDRLMTCHAPLGA</sequence>
<feature type="region of interest" description="Disordered" evidence="1">
    <location>
        <begin position="111"/>
        <end position="134"/>
    </location>
</feature>
<dbReference type="Proteomes" id="UP000552097">
    <property type="component" value="Unassembled WGS sequence"/>
</dbReference>
<evidence type="ECO:0000256" key="1">
    <source>
        <dbReference type="SAM" id="MobiDB-lite"/>
    </source>
</evidence>
<proteinExistence type="predicted"/>
<dbReference type="AlphaFoldDB" id="A0A7W9M135"/>
<gene>
    <name evidence="2" type="ORF">F4560_003332</name>
</gene>
<evidence type="ECO:0000313" key="2">
    <source>
        <dbReference type="EMBL" id="MBB5803564.1"/>
    </source>
</evidence>
<name>A0A7W9M135_9PSEU</name>
<protein>
    <submittedName>
        <fullName evidence="2">Uncharacterized protein</fullName>
    </submittedName>
</protein>
<accession>A0A7W9M135</accession>